<accession>A0A964E0D8</accession>
<dbReference type="InterPro" id="IPR050464">
    <property type="entry name" value="Zeta_carotene_desat/Oxidored"/>
</dbReference>
<dbReference type="Gene3D" id="1.10.3110.10">
    <property type="entry name" value="protoporphyrinogen ix oxidase, domain 3"/>
    <property type="match status" value="1"/>
</dbReference>
<dbReference type="InterPro" id="IPR036188">
    <property type="entry name" value="FAD/NAD-bd_sf"/>
</dbReference>
<dbReference type="Gene3D" id="3.90.660.20">
    <property type="entry name" value="Protoporphyrinogen oxidase, mitochondrial, domain 2"/>
    <property type="match status" value="1"/>
</dbReference>
<evidence type="ECO:0000259" key="2">
    <source>
        <dbReference type="Pfam" id="PF01593"/>
    </source>
</evidence>
<dbReference type="RefSeq" id="WP_227322264.1">
    <property type="nucleotide sequence ID" value="NZ_JAESVB010000007.1"/>
</dbReference>
<dbReference type="PANTHER" id="PTHR42923">
    <property type="entry name" value="PROTOPORPHYRINOGEN OXIDASE"/>
    <property type="match status" value="1"/>
</dbReference>
<proteinExistence type="predicted"/>
<evidence type="ECO:0000313" key="4">
    <source>
        <dbReference type="Proteomes" id="UP000708298"/>
    </source>
</evidence>
<reference evidence="3" key="1">
    <citation type="journal article" date="2021" name="Microorganisms">
        <title>Acidisoma silvae sp. nov. and Acidisomacellulosilytica sp. nov., Two Acidophilic Bacteria Isolated from Decaying Wood, Hydrolyzing Cellulose and Producing Poly-3-hydroxybutyrate.</title>
        <authorList>
            <person name="Mieszkin S."/>
            <person name="Pouder E."/>
            <person name="Uroz S."/>
            <person name="Simon-Colin C."/>
            <person name="Alain K."/>
        </authorList>
    </citation>
    <scope>NUCLEOTIDE SEQUENCE</scope>
    <source>
        <strain evidence="3">HW T2.11</strain>
    </source>
</reference>
<feature type="domain" description="Amine oxidase" evidence="2">
    <location>
        <begin position="22"/>
        <end position="281"/>
    </location>
</feature>
<dbReference type="InterPro" id="IPR002937">
    <property type="entry name" value="Amino_oxidase"/>
</dbReference>
<dbReference type="AlphaFoldDB" id="A0A964E0D8"/>
<dbReference type="GO" id="GO:0016491">
    <property type="term" value="F:oxidoreductase activity"/>
    <property type="evidence" value="ECO:0007669"/>
    <property type="project" value="InterPro"/>
</dbReference>
<gene>
    <name evidence="3" type="ORF">ASILVAE211_15530</name>
</gene>
<evidence type="ECO:0000256" key="1">
    <source>
        <dbReference type="SAM" id="Phobius"/>
    </source>
</evidence>
<organism evidence="3 4">
    <name type="scientific">Acidisoma silvae</name>
    <dbReference type="NCBI Taxonomy" id="2802396"/>
    <lineage>
        <taxon>Bacteria</taxon>
        <taxon>Pseudomonadati</taxon>
        <taxon>Pseudomonadota</taxon>
        <taxon>Alphaproteobacteria</taxon>
        <taxon>Acetobacterales</taxon>
        <taxon>Acidocellaceae</taxon>
        <taxon>Acidisoma</taxon>
    </lineage>
</organism>
<keyword evidence="1" id="KW-1133">Transmembrane helix</keyword>
<keyword evidence="1" id="KW-0472">Membrane</keyword>
<name>A0A964E0D8_9PROT</name>
<reference evidence="3" key="2">
    <citation type="submission" date="2021-01" db="EMBL/GenBank/DDBJ databases">
        <authorList>
            <person name="Mieszkin S."/>
            <person name="Pouder E."/>
            <person name="Alain K."/>
        </authorList>
    </citation>
    <scope>NUCLEOTIDE SEQUENCE</scope>
    <source>
        <strain evidence="3">HW T2.11</strain>
    </source>
</reference>
<protein>
    <submittedName>
        <fullName evidence="3">FAD-dependent oxidoreductase</fullName>
    </submittedName>
</protein>
<keyword evidence="4" id="KW-1185">Reference proteome</keyword>
<evidence type="ECO:0000313" key="3">
    <source>
        <dbReference type="EMBL" id="MCB8876603.1"/>
    </source>
</evidence>
<dbReference type="SUPFAM" id="SSF51905">
    <property type="entry name" value="FAD/NAD(P)-binding domain"/>
    <property type="match status" value="1"/>
</dbReference>
<dbReference type="Gene3D" id="3.50.50.60">
    <property type="entry name" value="FAD/NAD(P)-binding domain"/>
    <property type="match status" value="1"/>
</dbReference>
<dbReference type="Proteomes" id="UP000708298">
    <property type="component" value="Unassembled WGS sequence"/>
</dbReference>
<dbReference type="PANTHER" id="PTHR42923:SF17">
    <property type="entry name" value="AMINE OXIDASE DOMAIN-CONTAINING PROTEIN"/>
    <property type="match status" value="1"/>
</dbReference>
<sequence>MSITAAETKAERLNIAVVGSGIAGLSAAWLLSQRHDVTLYEADDRLGGHSNTVRVPSPTGPLGIDTGFIVYNEQTYPNLTALFQHLDVPTEASDMSFAVSKDDGGFEYAGRDLPGLFAQPRNILRPRFWSMLRDLWRFYREAPRDIDMIERQGMTLGAYLDLRGYGAAFRDDHLLPMASAIWSTPTDGIAHYPAGAFLRFCVNHGLLQIARRPIWRTVTRGSAAYVFKLVSGISGRIYKNRPIRRVERLGGRVKIWDMGGESAEHDHVVIATHAHQALAMLADADDRERDLLGAFGTTRNLAVLHTDRSLMPKRKLAWSSWNFVETEGVGAPPPYLTYWMNRLQNLPAPTDYFVTINPSHPPKAGSILHTESYAHPLFDARTAAAQRQLWDIQGRGGVWFCGAWFGAGFHEDGLQAGLAVAEALGGVRRPWQVADESGRIFLSQEAAEISARRTLDA</sequence>
<keyword evidence="1" id="KW-0812">Transmembrane</keyword>
<dbReference type="Pfam" id="PF01593">
    <property type="entry name" value="Amino_oxidase"/>
    <property type="match status" value="1"/>
</dbReference>
<dbReference type="EMBL" id="JAESVB010000007">
    <property type="protein sequence ID" value="MCB8876603.1"/>
    <property type="molecule type" value="Genomic_DNA"/>
</dbReference>
<comment type="caution">
    <text evidence="3">The sequence shown here is derived from an EMBL/GenBank/DDBJ whole genome shotgun (WGS) entry which is preliminary data.</text>
</comment>
<feature type="transmembrane region" description="Helical" evidence="1">
    <location>
        <begin position="12"/>
        <end position="31"/>
    </location>
</feature>